<dbReference type="CDD" id="cd07776">
    <property type="entry name" value="ASKHA_NBD_FGGY_SpXK-like"/>
    <property type="match status" value="1"/>
</dbReference>
<evidence type="ECO:0000259" key="4">
    <source>
        <dbReference type="Pfam" id="PF00370"/>
    </source>
</evidence>
<organism evidence="6 7">
    <name type="scientific">Oceaniferula flava</name>
    <dbReference type="NCBI Taxonomy" id="2800421"/>
    <lineage>
        <taxon>Bacteria</taxon>
        <taxon>Pseudomonadati</taxon>
        <taxon>Verrucomicrobiota</taxon>
        <taxon>Verrucomicrobiia</taxon>
        <taxon>Verrucomicrobiales</taxon>
        <taxon>Verrucomicrobiaceae</taxon>
        <taxon>Oceaniferula</taxon>
    </lineage>
</organism>
<evidence type="ECO:0000256" key="3">
    <source>
        <dbReference type="ARBA" id="ARBA00022777"/>
    </source>
</evidence>
<sequence>MLLGLDCSTQSLSALILDTQAGTIVTQSSVNFEANLPQHQTTSGFVRGDHDGEVFSSPLMWLDALDLLLSRLVDEGMDLSQITAISGSGQQHATVYLNSTFSDTLAALDPQSDLSSQLAPCLSRSLSPIWMDSSTSEECAEIAAAMGGDEEMGRRTGSTTTQRFSGPQIRRFFKQSPDAWAATDRIHLTSSFLASVLAGKSVAIDHGDGAGMNLMNLRSGEWDETALAATAPGLAEKLPPLAASSTVAGTLANYFVEKYHFSPKAKVILWSGDNPCSLVGMGAASPGKMVISLGTSYTLFAAMDQPRTDPDGYGHVFGNPCGNFMSLICFHNGALCSERLKNSLGLSWEEFDQHASVPPTADSQPSLPFFEAEITPLAPAAPQDATTIRSLLDGQFLNMLARSQWMGTVPNSIYVTGGTSQSHGVCQTIANIFNANVQRMETNASAALGAAMRAGHAPGYSLEALEASFTQPMQDSLVTPDANAVAIYQRMAPRFDATLKQHLSTPT</sequence>
<keyword evidence="2" id="KW-0808">Transferase</keyword>
<dbReference type="GO" id="GO:0042732">
    <property type="term" value="P:D-xylose metabolic process"/>
    <property type="evidence" value="ECO:0007669"/>
    <property type="project" value="InterPro"/>
</dbReference>
<dbReference type="GO" id="GO:0004856">
    <property type="term" value="F:D-xylulokinase activity"/>
    <property type="evidence" value="ECO:0007669"/>
    <property type="project" value="InterPro"/>
</dbReference>
<dbReference type="GO" id="GO:0005997">
    <property type="term" value="P:xylulose metabolic process"/>
    <property type="evidence" value="ECO:0007669"/>
    <property type="project" value="TreeGrafter"/>
</dbReference>
<dbReference type="RefSeq" id="WP_309490509.1">
    <property type="nucleotide sequence ID" value="NZ_JAENIG010000009.1"/>
</dbReference>
<dbReference type="SUPFAM" id="SSF53067">
    <property type="entry name" value="Actin-like ATPase domain"/>
    <property type="match status" value="2"/>
</dbReference>
<name>A0AAE2SG03_9BACT</name>
<dbReference type="PANTHER" id="PTHR10196">
    <property type="entry name" value="SUGAR KINASE"/>
    <property type="match status" value="1"/>
</dbReference>
<dbReference type="PIRSF" id="PIRSF000538">
    <property type="entry name" value="GlpK"/>
    <property type="match status" value="1"/>
</dbReference>
<evidence type="ECO:0000313" key="7">
    <source>
        <dbReference type="Proteomes" id="UP000634206"/>
    </source>
</evidence>
<feature type="domain" description="Carbohydrate kinase FGGY N-terminal" evidence="4">
    <location>
        <begin position="1"/>
        <end position="280"/>
    </location>
</feature>
<dbReference type="InterPro" id="IPR000577">
    <property type="entry name" value="Carb_kinase_FGGY"/>
</dbReference>
<evidence type="ECO:0000256" key="1">
    <source>
        <dbReference type="ARBA" id="ARBA00009156"/>
    </source>
</evidence>
<dbReference type="InterPro" id="IPR018484">
    <property type="entry name" value="FGGY_N"/>
</dbReference>
<dbReference type="InterPro" id="IPR018485">
    <property type="entry name" value="FGGY_C"/>
</dbReference>
<dbReference type="Gene3D" id="3.30.420.40">
    <property type="match status" value="2"/>
</dbReference>
<dbReference type="AlphaFoldDB" id="A0AAE2SG03"/>
<protein>
    <submittedName>
        <fullName evidence="6">Carbohydrate kinase</fullName>
    </submittedName>
</protein>
<keyword evidence="7" id="KW-1185">Reference proteome</keyword>
<keyword evidence="3 6" id="KW-0418">Kinase</keyword>
<dbReference type="Proteomes" id="UP000634206">
    <property type="component" value="Unassembled WGS sequence"/>
</dbReference>
<gene>
    <name evidence="6" type="ORF">JIN83_13055</name>
</gene>
<evidence type="ECO:0000259" key="5">
    <source>
        <dbReference type="Pfam" id="PF02782"/>
    </source>
</evidence>
<feature type="domain" description="Carbohydrate kinase FGGY C-terminal" evidence="5">
    <location>
        <begin position="289"/>
        <end position="457"/>
    </location>
</feature>
<evidence type="ECO:0000313" key="6">
    <source>
        <dbReference type="EMBL" id="MBK1855895.1"/>
    </source>
</evidence>
<comment type="caution">
    <text evidence="6">The sequence shown here is derived from an EMBL/GenBank/DDBJ whole genome shotgun (WGS) entry which is preliminary data.</text>
</comment>
<accession>A0AAE2SG03</accession>
<dbReference type="EMBL" id="JAENIG010000009">
    <property type="protein sequence ID" value="MBK1855895.1"/>
    <property type="molecule type" value="Genomic_DNA"/>
</dbReference>
<dbReference type="InterPro" id="IPR042024">
    <property type="entry name" value="D-XK_euk"/>
</dbReference>
<dbReference type="Pfam" id="PF02782">
    <property type="entry name" value="FGGY_C"/>
    <property type="match status" value="1"/>
</dbReference>
<dbReference type="Pfam" id="PF00370">
    <property type="entry name" value="FGGY_N"/>
    <property type="match status" value="1"/>
</dbReference>
<dbReference type="PANTHER" id="PTHR10196:SF57">
    <property type="entry name" value="XYLULOSE KINASE"/>
    <property type="match status" value="1"/>
</dbReference>
<proteinExistence type="inferred from homology"/>
<dbReference type="InterPro" id="IPR043129">
    <property type="entry name" value="ATPase_NBD"/>
</dbReference>
<evidence type="ECO:0000256" key="2">
    <source>
        <dbReference type="ARBA" id="ARBA00022679"/>
    </source>
</evidence>
<comment type="similarity">
    <text evidence="1">Belongs to the FGGY kinase family.</text>
</comment>
<reference evidence="6" key="1">
    <citation type="submission" date="2021-01" db="EMBL/GenBank/DDBJ databases">
        <title>Modified the classification status of verrucomicrobia.</title>
        <authorList>
            <person name="Feng X."/>
        </authorList>
    </citation>
    <scope>NUCLEOTIDE SEQUENCE</scope>
    <source>
        <strain evidence="6">5K15</strain>
    </source>
</reference>
<dbReference type="GO" id="GO:0005829">
    <property type="term" value="C:cytosol"/>
    <property type="evidence" value="ECO:0007669"/>
    <property type="project" value="TreeGrafter"/>
</dbReference>